<proteinExistence type="predicted"/>
<dbReference type="EMBL" id="QNRJ01000009">
    <property type="protein sequence ID" value="RBP03411.1"/>
    <property type="molecule type" value="Genomic_DNA"/>
</dbReference>
<dbReference type="PROSITE" id="PS51186">
    <property type="entry name" value="GNAT"/>
    <property type="match status" value="1"/>
</dbReference>
<dbReference type="InterPro" id="IPR000182">
    <property type="entry name" value="GNAT_dom"/>
</dbReference>
<reference evidence="2 3" key="1">
    <citation type="submission" date="2018-06" db="EMBL/GenBank/DDBJ databases">
        <title>Freshwater and sediment microbial communities from various areas in North America, analyzing microbe dynamics in response to fracking.</title>
        <authorList>
            <person name="Lamendella R."/>
        </authorList>
    </citation>
    <scope>NUCLEOTIDE SEQUENCE [LARGE SCALE GENOMIC DNA]</scope>
    <source>
        <strain evidence="2 3">97B</strain>
    </source>
</reference>
<feature type="domain" description="N-acetyltransferase" evidence="1">
    <location>
        <begin position="12"/>
        <end position="148"/>
    </location>
</feature>
<evidence type="ECO:0000313" key="2">
    <source>
        <dbReference type="EMBL" id="RBP03411.1"/>
    </source>
</evidence>
<dbReference type="SUPFAM" id="SSF55729">
    <property type="entry name" value="Acyl-CoA N-acyltransferases (Nat)"/>
    <property type="match status" value="1"/>
</dbReference>
<dbReference type="RefSeq" id="WP_258549665.1">
    <property type="nucleotide sequence ID" value="NZ_QNRJ01000009.1"/>
</dbReference>
<sequence>MKEEREYQVKQIVDYDINGKMRVEIQKLLCECFGDDYPDDRIYFKQTPHFRYLVYNEDQRLVGHVGVDYRVMNLKGEPINVLGIIDLCVSKSSRSLGIGSQLLFELERFCDGRNIDFLLLFADDPSLYEKNGFQSVSNQCTWMKINDQNQTTRGIGTETINELMIKRVGTKKWSSGQLDMLGYLY</sequence>
<evidence type="ECO:0000313" key="3">
    <source>
        <dbReference type="Proteomes" id="UP000252118"/>
    </source>
</evidence>
<protein>
    <submittedName>
        <fullName evidence="2">Acetyltransferase (GNAT) family protein</fullName>
    </submittedName>
</protein>
<accession>A0A366EM14</accession>
<comment type="caution">
    <text evidence="2">The sequence shown here is derived from an EMBL/GenBank/DDBJ whole genome shotgun (WGS) entry which is preliminary data.</text>
</comment>
<organism evidence="2 3">
    <name type="scientific">Rossellomorea aquimaris</name>
    <dbReference type="NCBI Taxonomy" id="189382"/>
    <lineage>
        <taxon>Bacteria</taxon>
        <taxon>Bacillati</taxon>
        <taxon>Bacillota</taxon>
        <taxon>Bacilli</taxon>
        <taxon>Bacillales</taxon>
        <taxon>Bacillaceae</taxon>
        <taxon>Rossellomorea</taxon>
    </lineage>
</organism>
<dbReference type="Proteomes" id="UP000252118">
    <property type="component" value="Unassembled WGS sequence"/>
</dbReference>
<dbReference type="GO" id="GO:0016747">
    <property type="term" value="F:acyltransferase activity, transferring groups other than amino-acyl groups"/>
    <property type="evidence" value="ECO:0007669"/>
    <property type="project" value="InterPro"/>
</dbReference>
<dbReference type="AlphaFoldDB" id="A0A366EM14"/>
<evidence type="ECO:0000259" key="1">
    <source>
        <dbReference type="PROSITE" id="PS51186"/>
    </source>
</evidence>
<dbReference type="CDD" id="cd04301">
    <property type="entry name" value="NAT_SF"/>
    <property type="match status" value="1"/>
</dbReference>
<dbReference type="Pfam" id="PF13527">
    <property type="entry name" value="Acetyltransf_9"/>
    <property type="match status" value="1"/>
</dbReference>
<keyword evidence="2" id="KW-0808">Transferase</keyword>
<dbReference type="Gene3D" id="3.40.630.30">
    <property type="match status" value="1"/>
</dbReference>
<name>A0A366EM14_9BACI</name>
<dbReference type="InterPro" id="IPR016181">
    <property type="entry name" value="Acyl_CoA_acyltransferase"/>
</dbReference>
<gene>
    <name evidence="2" type="ORF">DET59_109105</name>
</gene>